<dbReference type="Gene3D" id="1.10.3210.10">
    <property type="entry name" value="Hypothetical protein af1432"/>
    <property type="match status" value="1"/>
</dbReference>
<proteinExistence type="predicted"/>
<dbReference type="SUPFAM" id="SSF109604">
    <property type="entry name" value="HD-domain/PDEase-like"/>
    <property type="match status" value="1"/>
</dbReference>
<dbReference type="Proteomes" id="UP001524547">
    <property type="component" value="Unassembled WGS sequence"/>
</dbReference>
<dbReference type="RefSeq" id="WP_422918912.1">
    <property type="nucleotide sequence ID" value="NZ_JAMZEJ010000003.1"/>
</dbReference>
<comment type="caution">
    <text evidence="1">The sequence shown here is derived from an EMBL/GenBank/DDBJ whole genome shotgun (WGS) entry which is preliminary data.</text>
</comment>
<protein>
    <submittedName>
        <fullName evidence="1">HD domain-containing protein</fullName>
    </submittedName>
</protein>
<evidence type="ECO:0000313" key="2">
    <source>
        <dbReference type="Proteomes" id="UP001524547"/>
    </source>
</evidence>
<name>A0ABT1VWW3_9PROT</name>
<organism evidence="1 2">
    <name type="scientific">Rhizosaccharibacter radicis</name>
    <dbReference type="NCBI Taxonomy" id="2782605"/>
    <lineage>
        <taxon>Bacteria</taxon>
        <taxon>Pseudomonadati</taxon>
        <taxon>Pseudomonadota</taxon>
        <taxon>Alphaproteobacteria</taxon>
        <taxon>Acetobacterales</taxon>
        <taxon>Acetobacteraceae</taxon>
        <taxon>Rhizosaccharibacter</taxon>
    </lineage>
</organism>
<gene>
    <name evidence="1" type="ORF">NFI88_04820</name>
</gene>
<sequence>MSLSFSQPLLESLRELGELKRVRSAGRPGSVAERLFLSGWSILVGGASTSDAAATSVASALAAARLGDLDLPTLAELGIERTDALGILEQAAHSMPGIAAGSFPEPDLPPGAIPAFARLLAEQPRAGVTCPGRPRLMLEPPENHAEHCLTVAVYGALLAPGFGADPATVWLAGMAHHLHNAFMPDAGFTGEMLLGRHLEPAMRRTTDRALRELPSALAARVEEARLLLPDAETPGGRAFHAADTLDRVWQIDQHLRAGRTSLRFVLDDMALVHDGPVKPFQDDVLRAAGLLP</sequence>
<reference evidence="1 2" key="1">
    <citation type="submission" date="2022-06" db="EMBL/GenBank/DDBJ databases">
        <title>Rhizosaccharibacter gen. nov. sp. nov. KSS12, endophytic bacteria isolated from sugarcane.</title>
        <authorList>
            <person name="Pitiwittayakul N."/>
        </authorList>
    </citation>
    <scope>NUCLEOTIDE SEQUENCE [LARGE SCALE GENOMIC DNA]</scope>
    <source>
        <strain evidence="1 2">KSS12</strain>
    </source>
</reference>
<evidence type="ECO:0000313" key="1">
    <source>
        <dbReference type="EMBL" id="MCQ8240163.1"/>
    </source>
</evidence>
<accession>A0ABT1VWW3</accession>
<keyword evidence="2" id="KW-1185">Reference proteome</keyword>
<dbReference type="EMBL" id="JAMZEJ010000003">
    <property type="protein sequence ID" value="MCQ8240163.1"/>
    <property type="molecule type" value="Genomic_DNA"/>
</dbReference>